<evidence type="ECO:0000256" key="3">
    <source>
        <dbReference type="ARBA" id="ARBA00022729"/>
    </source>
</evidence>
<dbReference type="Pfam" id="PF07980">
    <property type="entry name" value="SusD_RagB"/>
    <property type="match status" value="1"/>
</dbReference>
<protein>
    <submittedName>
        <fullName evidence="7">RagB/SusD family nutrient uptake outer membrane protein</fullName>
    </submittedName>
</protein>
<keyword evidence="5" id="KW-0998">Cell outer membrane</keyword>
<keyword evidence="3" id="KW-0732">Signal</keyword>
<evidence type="ECO:0000256" key="4">
    <source>
        <dbReference type="ARBA" id="ARBA00023136"/>
    </source>
</evidence>
<dbReference type="InterPro" id="IPR012944">
    <property type="entry name" value="SusD_RagB_dom"/>
</dbReference>
<dbReference type="SUPFAM" id="SSF48452">
    <property type="entry name" value="TPR-like"/>
    <property type="match status" value="1"/>
</dbReference>
<evidence type="ECO:0000256" key="2">
    <source>
        <dbReference type="ARBA" id="ARBA00006275"/>
    </source>
</evidence>
<dbReference type="RefSeq" id="WP_265766439.1">
    <property type="nucleotide sequence ID" value="NZ_JAGGJA010000007.1"/>
</dbReference>
<evidence type="ECO:0000256" key="1">
    <source>
        <dbReference type="ARBA" id="ARBA00004442"/>
    </source>
</evidence>
<evidence type="ECO:0000313" key="8">
    <source>
        <dbReference type="Proteomes" id="UP001207918"/>
    </source>
</evidence>
<keyword evidence="8" id="KW-1185">Reference proteome</keyword>
<comment type="caution">
    <text evidence="7">The sequence shown here is derived from an EMBL/GenBank/DDBJ whole genome shotgun (WGS) entry which is preliminary data.</text>
</comment>
<sequence length="453" mass="50961">MKSTKLIYLFVFLVITALAGCNIVDPDRIEDPNNPSVNEVLEGANKAQLQNLISGLEIRHRSGAMGFTDVIGSFGREIYPMRASDPRNMRDLLGLAEGADAETDPSFRGLGTVWTTPYTAIKQANLIIRAVENTDNVTEEEKSGYLGVAKTLEAFQYLIPLLTQSQENGIRIDVDDPLNPGPFVGYDEALSEIRGLLDEAQTHLEAAGSSFPFNLTEGYADFNTPSTFINLNRAIDARAAIYAEDWSGALASLEEAKPFFELTSGEAAMSKGAYFVYTGPPDAFNPFYYTENAETSQIEMVHPSMITDAEEGDLRVANKFFERTNPITQQGLSSKYQDHRFESNTSPVPWLRNEELILIYAEAQMQQGNITEANEAINYVRNTWGLDNFSGSTPSEVTDQLLYERRYSLWYEFGHRWFDAKRYDRLDELPTDGGKIFNYYARPLSEQNWEDFN</sequence>
<dbReference type="Proteomes" id="UP001207918">
    <property type="component" value="Unassembled WGS sequence"/>
</dbReference>
<reference evidence="7 8" key="1">
    <citation type="submission" date="2021-03" db="EMBL/GenBank/DDBJ databases">
        <title>Aliifodinibius sp. nov., a new bacterium isolated from saline soil.</title>
        <authorList>
            <person name="Galisteo C."/>
            <person name="De La Haba R."/>
            <person name="Sanchez-Porro C."/>
            <person name="Ventosa A."/>
        </authorList>
    </citation>
    <scope>NUCLEOTIDE SEQUENCE [LARGE SCALE GENOMIC DNA]</scope>
    <source>
        <strain evidence="7 8">1BSP15-2V2</strain>
    </source>
</reference>
<dbReference type="CDD" id="cd08977">
    <property type="entry name" value="SusD"/>
    <property type="match status" value="1"/>
</dbReference>
<comment type="subcellular location">
    <subcellularLocation>
        <location evidence="1">Cell outer membrane</location>
    </subcellularLocation>
</comment>
<comment type="similarity">
    <text evidence="2">Belongs to the SusD family.</text>
</comment>
<evidence type="ECO:0000256" key="5">
    <source>
        <dbReference type="ARBA" id="ARBA00023237"/>
    </source>
</evidence>
<accession>A0ABT3PP60</accession>
<gene>
    <name evidence="7" type="ORF">J6I44_12365</name>
</gene>
<dbReference type="PROSITE" id="PS51257">
    <property type="entry name" value="PROKAR_LIPOPROTEIN"/>
    <property type="match status" value="1"/>
</dbReference>
<dbReference type="Gene3D" id="1.25.40.390">
    <property type="match status" value="1"/>
</dbReference>
<dbReference type="InterPro" id="IPR011990">
    <property type="entry name" value="TPR-like_helical_dom_sf"/>
</dbReference>
<evidence type="ECO:0000313" key="7">
    <source>
        <dbReference type="EMBL" id="MCW9707652.1"/>
    </source>
</evidence>
<evidence type="ECO:0000259" key="6">
    <source>
        <dbReference type="Pfam" id="PF07980"/>
    </source>
</evidence>
<name>A0ABT3PP60_9BACT</name>
<feature type="domain" description="RagB/SusD" evidence="6">
    <location>
        <begin position="340"/>
        <end position="427"/>
    </location>
</feature>
<dbReference type="EMBL" id="JAGGJA010000007">
    <property type="protein sequence ID" value="MCW9707652.1"/>
    <property type="molecule type" value="Genomic_DNA"/>
</dbReference>
<proteinExistence type="inferred from homology"/>
<organism evidence="7 8">
    <name type="scientific">Fodinibius salsisoli</name>
    <dbReference type="NCBI Taxonomy" id="2820877"/>
    <lineage>
        <taxon>Bacteria</taxon>
        <taxon>Pseudomonadati</taxon>
        <taxon>Balneolota</taxon>
        <taxon>Balneolia</taxon>
        <taxon>Balneolales</taxon>
        <taxon>Balneolaceae</taxon>
        <taxon>Fodinibius</taxon>
    </lineage>
</organism>
<keyword evidence="4" id="KW-0472">Membrane</keyword>